<dbReference type="PANTHER" id="PTHR33164:SF94">
    <property type="entry name" value="TRANSCRIPTIONAL REGULATORY PROTEIN-RELATED"/>
    <property type="match status" value="1"/>
</dbReference>
<dbReference type="SUPFAM" id="SSF46785">
    <property type="entry name" value="Winged helix' DNA-binding domain"/>
    <property type="match status" value="1"/>
</dbReference>
<dbReference type="PANTHER" id="PTHR33164">
    <property type="entry name" value="TRANSCRIPTIONAL REGULATOR, MARR FAMILY"/>
    <property type="match status" value="1"/>
</dbReference>
<evidence type="ECO:0000256" key="2">
    <source>
        <dbReference type="ARBA" id="ARBA00023125"/>
    </source>
</evidence>
<evidence type="ECO:0000313" key="6">
    <source>
        <dbReference type="EMBL" id="SBS76265.1"/>
    </source>
</evidence>
<keyword evidence="2" id="KW-0238">DNA-binding</keyword>
<accession>A0A1Y5PG97</accession>
<evidence type="ECO:0000313" key="7">
    <source>
        <dbReference type="EMBL" id="SBS76480.1"/>
    </source>
</evidence>
<dbReference type="PROSITE" id="PS01117">
    <property type="entry name" value="HTH_MARR_1"/>
    <property type="match status" value="1"/>
</dbReference>
<dbReference type="InterPro" id="IPR000835">
    <property type="entry name" value="HTH_MarR-typ"/>
</dbReference>
<dbReference type="PROSITE" id="PS50995">
    <property type="entry name" value="HTH_MARR_2"/>
    <property type="match status" value="1"/>
</dbReference>
<dbReference type="Pfam" id="PF01047">
    <property type="entry name" value="MarR"/>
    <property type="match status" value="1"/>
</dbReference>
<dbReference type="InterPro" id="IPR023187">
    <property type="entry name" value="Tscrpt_reg_MarR-type_CS"/>
</dbReference>
<dbReference type="PRINTS" id="PR00598">
    <property type="entry name" value="HTHMARR"/>
</dbReference>
<dbReference type="Gene3D" id="1.10.10.10">
    <property type="entry name" value="Winged helix-like DNA-binding domain superfamily/Winged helix DNA-binding domain"/>
    <property type="match status" value="1"/>
</dbReference>
<dbReference type="InterPro" id="IPR039422">
    <property type="entry name" value="MarR/SlyA-like"/>
</dbReference>
<keyword evidence="3" id="KW-0804">Transcription</keyword>
<evidence type="ECO:0000256" key="1">
    <source>
        <dbReference type="ARBA" id="ARBA00023015"/>
    </source>
</evidence>
<dbReference type="GO" id="GO:0003700">
    <property type="term" value="F:DNA-binding transcription factor activity"/>
    <property type="evidence" value="ECO:0007669"/>
    <property type="project" value="InterPro"/>
</dbReference>
<dbReference type="GO" id="GO:0006950">
    <property type="term" value="P:response to stress"/>
    <property type="evidence" value="ECO:0007669"/>
    <property type="project" value="TreeGrafter"/>
</dbReference>
<dbReference type="SMART" id="SM00347">
    <property type="entry name" value="HTH_MARR"/>
    <property type="match status" value="1"/>
</dbReference>
<dbReference type="AlphaFoldDB" id="A0A1Y5PG97"/>
<keyword evidence="1" id="KW-0805">Transcription regulation</keyword>
<dbReference type="EMBL" id="FLQS01000026">
    <property type="protein sequence ID" value="SBS76480.1"/>
    <property type="molecule type" value="Genomic_DNA"/>
</dbReference>
<dbReference type="GO" id="GO:0003677">
    <property type="term" value="F:DNA binding"/>
    <property type="evidence" value="ECO:0007669"/>
    <property type="project" value="UniProtKB-KW"/>
</dbReference>
<feature type="region of interest" description="Disordered" evidence="4">
    <location>
        <begin position="179"/>
        <end position="198"/>
    </location>
</feature>
<evidence type="ECO:0000259" key="5">
    <source>
        <dbReference type="PROSITE" id="PS50995"/>
    </source>
</evidence>
<name>A0A1Y5PG97_9MYCO</name>
<dbReference type="InterPro" id="IPR036390">
    <property type="entry name" value="WH_DNA-bd_sf"/>
</dbReference>
<reference evidence="7" key="1">
    <citation type="submission" date="2016-03" db="EMBL/GenBank/DDBJ databases">
        <authorList>
            <person name="Ploux O."/>
        </authorList>
    </citation>
    <scope>NUCLEOTIDE SEQUENCE</scope>
    <source>
        <strain evidence="7">UC10</strain>
    </source>
</reference>
<gene>
    <name evidence="6" type="ORF">MHPYR_300020</name>
    <name evidence="7" type="ORF">MHPYR_320058</name>
</gene>
<dbReference type="EMBL" id="FLQS01000024">
    <property type="protein sequence ID" value="SBS76265.1"/>
    <property type="molecule type" value="Genomic_DNA"/>
</dbReference>
<organism evidence="7">
    <name type="scientific">uncultured Mycobacterium sp</name>
    <dbReference type="NCBI Taxonomy" id="171292"/>
    <lineage>
        <taxon>Bacteria</taxon>
        <taxon>Bacillati</taxon>
        <taxon>Actinomycetota</taxon>
        <taxon>Actinomycetes</taxon>
        <taxon>Mycobacteriales</taxon>
        <taxon>Mycobacteriaceae</taxon>
        <taxon>Mycobacterium</taxon>
        <taxon>environmental samples</taxon>
    </lineage>
</organism>
<evidence type="ECO:0000256" key="4">
    <source>
        <dbReference type="SAM" id="MobiDB-lite"/>
    </source>
</evidence>
<feature type="compositionally biased region" description="Basic and acidic residues" evidence="4">
    <location>
        <begin position="179"/>
        <end position="190"/>
    </location>
</feature>
<proteinExistence type="predicted"/>
<feature type="domain" description="HTH marR-type" evidence="5">
    <location>
        <begin position="43"/>
        <end position="177"/>
    </location>
</feature>
<evidence type="ECO:0000256" key="3">
    <source>
        <dbReference type="ARBA" id="ARBA00023163"/>
    </source>
</evidence>
<dbReference type="InterPro" id="IPR036388">
    <property type="entry name" value="WH-like_DNA-bd_sf"/>
</dbReference>
<sequence>MHAPIRAARLPAFGTVFSGQTRKDPMAVSKKRRGRPAASSAVADDFLIQLEQATRGLLALNVSVLERMEKRIGLAPLRALQSLERLGPSMVTQLGDDLDLLSSTASRLSDRLADAGYITRSVSPTNRRATLLELTDAGRAVLDDLETLRVQAFGEVAALMSDVDRAALVQGTQAFTDAHRELSDRARQDRTGPVSKPR</sequence>
<protein>
    <submittedName>
        <fullName evidence="7">Regulatory protein MarR (Modular protein)</fullName>
    </submittedName>
</protein>